<evidence type="ECO:0000256" key="2">
    <source>
        <dbReference type="SAM" id="SignalP"/>
    </source>
</evidence>
<feature type="chain" id="PRO_5018005437" description="Lectin" evidence="2">
    <location>
        <begin position="18"/>
        <end position="222"/>
    </location>
</feature>
<organism evidence="3 4">
    <name type="scientific">Vulcaniibacterium tengchongense</name>
    <dbReference type="NCBI Taxonomy" id="1273429"/>
    <lineage>
        <taxon>Bacteria</taxon>
        <taxon>Pseudomonadati</taxon>
        <taxon>Pseudomonadota</taxon>
        <taxon>Gammaproteobacteria</taxon>
        <taxon>Lysobacterales</taxon>
        <taxon>Lysobacteraceae</taxon>
        <taxon>Vulcaniibacterium</taxon>
    </lineage>
</organism>
<evidence type="ECO:0008006" key="5">
    <source>
        <dbReference type="Google" id="ProtNLM"/>
    </source>
</evidence>
<dbReference type="RefSeq" id="WP_123769830.1">
    <property type="nucleotide sequence ID" value="NZ_RKQN01000002.1"/>
</dbReference>
<gene>
    <name evidence="3" type="ORF">EDC50_1462</name>
</gene>
<protein>
    <recommendedName>
        <fullName evidence="5">Lectin</fullName>
    </recommendedName>
</protein>
<keyword evidence="4" id="KW-1185">Reference proteome</keyword>
<dbReference type="EMBL" id="RKQN01000002">
    <property type="protein sequence ID" value="RPE79639.1"/>
    <property type="molecule type" value="Genomic_DNA"/>
</dbReference>
<feature type="region of interest" description="Disordered" evidence="1">
    <location>
        <begin position="18"/>
        <end position="67"/>
    </location>
</feature>
<dbReference type="Proteomes" id="UP000269708">
    <property type="component" value="Unassembled WGS sequence"/>
</dbReference>
<feature type="compositionally biased region" description="Low complexity" evidence="1">
    <location>
        <begin position="58"/>
        <end position="67"/>
    </location>
</feature>
<comment type="caution">
    <text evidence="3">The sequence shown here is derived from an EMBL/GenBank/DDBJ whole genome shotgun (WGS) entry which is preliminary data.</text>
</comment>
<dbReference type="OrthoDB" id="5193828at2"/>
<feature type="compositionally biased region" description="Pro residues" evidence="1">
    <location>
        <begin position="45"/>
        <end position="57"/>
    </location>
</feature>
<feature type="compositionally biased region" description="Pro residues" evidence="1">
    <location>
        <begin position="25"/>
        <end position="36"/>
    </location>
</feature>
<evidence type="ECO:0000313" key="4">
    <source>
        <dbReference type="Proteomes" id="UP000269708"/>
    </source>
</evidence>
<evidence type="ECO:0000313" key="3">
    <source>
        <dbReference type="EMBL" id="RPE79639.1"/>
    </source>
</evidence>
<feature type="signal peptide" evidence="2">
    <location>
        <begin position="1"/>
        <end position="17"/>
    </location>
</feature>
<evidence type="ECO:0000256" key="1">
    <source>
        <dbReference type="SAM" id="MobiDB-lite"/>
    </source>
</evidence>
<reference evidence="3 4" key="1">
    <citation type="submission" date="2018-11" db="EMBL/GenBank/DDBJ databases">
        <title>Genomic Encyclopedia of Type Strains, Phase IV (KMG-IV): sequencing the most valuable type-strain genomes for metagenomic binning, comparative biology and taxonomic classification.</title>
        <authorList>
            <person name="Goeker M."/>
        </authorList>
    </citation>
    <scope>NUCLEOTIDE SEQUENCE [LARGE SCALE GENOMIC DNA]</scope>
    <source>
        <strain evidence="3 4">DSM 25623</strain>
    </source>
</reference>
<dbReference type="PROSITE" id="PS51257">
    <property type="entry name" value="PROKAR_LIPOPROTEIN"/>
    <property type="match status" value="1"/>
</dbReference>
<dbReference type="AlphaFoldDB" id="A0A3N4VIV0"/>
<name>A0A3N4VIV0_9GAMM</name>
<proteinExistence type="predicted"/>
<sequence length="222" mass="22782">MRALPLLLLIATLAACRGEQSAPETPAPAAPAPAPDQPAEDVPPANAPPAESPPAASPPAAATPAGGAMPAPGAIGYAGFGPAPFGASEEEVRMAWGADLGEGKPSEPGGCYYLFPQPRPQSGFRLGFMFEGGKFVRLDVDAAEIEAPGGGRVGMGADEIRRLYGARVEEMPHKYVEGAKYLSVPDPAGGRGVLLFDTDANGRVSAWRVGVPPQVYYVEGCG</sequence>
<accession>A0A3N4VIV0</accession>
<keyword evidence="2" id="KW-0732">Signal</keyword>